<organism evidence="1 2">
    <name type="scientific">Coprothermobacter proteolyticus (strain ATCC 35245 / DSM 5265 / OCM 4 / BT)</name>
    <dbReference type="NCBI Taxonomy" id="309798"/>
    <lineage>
        <taxon>Bacteria</taxon>
        <taxon>Pseudomonadati</taxon>
        <taxon>Coprothermobacterota</taxon>
        <taxon>Coprothermobacteria</taxon>
        <taxon>Coprothermobacterales</taxon>
        <taxon>Coprothermobacteraceae</taxon>
        <taxon>Coprothermobacter</taxon>
    </lineage>
</organism>
<dbReference type="EMBL" id="CP001145">
    <property type="protein sequence ID" value="ACI16863.1"/>
    <property type="molecule type" value="Genomic_DNA"/>
</dbReference>
<keyword evidence="2" id="KW-1185">Reference proteome</keyword>
<evidence type="ECO:0000313" key="1">
    <source>
        <dbReference type="EMBL" id="ACI16863.1"/>
    </source>
</evidence>
<evidence type="ECO:0000313" key="2">
    <source>
        <dbReference type="Proteomes" id="UP000001732"/>
    </source>
</evidence>
<reference evidence="2" key="1">
    <citation type="submission" date="2008-08" db="EMBL/GenBank/DDBJ databases">
        <title>The complete genome sequence of Coprothermobacter proteolyticus strain ATCC 5245 / DSM 5265 / BT.</title>
        <authorList>
            <person name="Dodson R.J."/>
            <person name="Durkin A.S."/>
            <person name="Wu M."/>
            <person name="Eisen J."/>
            <person name="Sutton G."/>
        </authorList>
    </citation>
    <scope>NUCLEOTIDE SEQUENCE [LARGE SCALE GENOMIC DNA]</scope>
    <source>
        <strain evidence="2">ATCC 35245 / DSM 5265 / OCM 4 / BT</strain>
    </source>
</reference>
<protein>
    <submittedName>
        <fullName evidence="1">Uncharacterized protein</fullName>
    </submittedName>
</protein>
<accession>B5Y6V9</accession>
<reference evidence="1 2" key="2">
    <citation type="journal article" date="2014" name="Genome Announc.">
        <title>Complete Genome Sequence of Coprothermobacter proteolyticus DSM 5265.</title>
        <authorList>
            <person name="Alexiev A."/>
            <person name="Coil D.A."/>
            <person name="Badger J.H."/>
            <person name="Enticknap J."/>
            <person name="Ward N."/>
            <person name="Robb F.T."/>
            <person name="Eisen J.A."/>
        </authorList>
    </citation>
    <scope>NUCLEOTIDE SEQUENCE [LARGE SCALE GENOMIC DNA]</scope>
    <source>
        <strain evidence="2">ATCC 35245 / DSM 5265 / OCM 4 / BT</strain>
    </source>
</reference>
<gene>
    <name evidence="1" type="ordered locus">COPRO5265_0136</name>
</gene>
<name>B5Y6V9_COPPD</name>
<dbReference type="Proteomes" id="UP000001732">
    <property type="component" value="Chromosome"/>
</dbReference>
<sequence length="33" mass="3561">MKLETAPPATFAKGRQTLAEVKLNGLCWEATQG</sequence>
<proteinExistence type="predicted"/>
<dbReference type="AlphaFoldDB" id="B5Y6V9"/>